<feature type="region of interest" description="Disordered" evidence="1">
    <location>
        <begin position="1"/>
        <end position="68"/>
    </location>
</feature>
<accession>A0A816XUF9</accession>
<protein>
    <submittedName>
        <fullName evidence="2">(rape) hypothetical protein</fullName>
    </submittedName>
</protein>
<gene>
    <name evidence="2" type="ORF">DARMORV10_A01P27080.1</name>
</gene>
<sequence>MPPRNARLAQPTTTAQRAARRAARAASQATSDNGSHAGDGVEENQVNGPAQGGQVNGPAQGQGQAAMDAAAVEELRRYREAYGGRLPGEGAAGGGLAPPLAVPAADHVPSYWDMMKQLKSMQMEMFSGGADPIAADNWRRKLEKNFLSARCPPEYRRDLATHHLKDDAL</sequence>
<dbReference type="AlphaFoldDB" id="A0A816XUF9"/>
<evidence type="ECO:0000256" key="1">
    <source>
        <dbReference type="SAM" id="MobiDB-lite"/>
    </source>
</evidence>
<feature type="compositionally biased region" description="Low complexity" evidence="1">
    <location>
        <begin position="56"/>
        <end position="68"/>
    </location>
</feature>
<organism evidence="2">
    <name type="scientific">Brassica napus</name>
    <name type="common">Rape</name>
    <dbReference type="NCBI Taxonomy" id="3708"/>
    <lineage>
        <taxon>Eukaryota</taxon>
        <taxon>Viridiplantae</taxon>
        <taxon>Streptophyta</taxon>
        <taxon>Embryophyta</taxon>
        <taxon>Tracheophyta</taxon>
        <taxon>Spermatophyta</taxon>
        <taxon>Magnoliopsida</taxon>
        <taxon>eudicotyledons</taxon>
        <taxon>Gunneridae</taxon>
        <taxon>Pentapetalae</taxon>
        <taxon>rosids</taxon>
        <taxon>malvids</taxon>
        <taxon>Brassicales</taxon>
        <taxon>Brassicaceae</taxon>
        <taxon>Brassiceae</taxon>
        <taxon>Brassica</taxon>
    </lineage>
</organism>
<evidence type="ECO:0000313" key="2">
    <source>
        <dbReference type="EMBL" id="CAF2152236.1"/>
    </source>
</evidence>
<feature type="non-terminal residue" evidence="2">
    <location>
        <position position="169"/>
    </location>
</feature>
<feature type="compositionally biased region" description="Low complexity" evidence="1">
    <location>
        <begin position="1"/>
        <end position="17"/>
    </location>
</feature>
<dbReference type="EMBL" id="HG994355">
    <property type="protein sequence ID" value="CAF2152236.1"/>
    <property type="molecule type" value="Genomic_DNA"/>
</dbReference>
<reference evidence="2" key="1">
    <citation type="submission" date="2021-01" db="EMBL/GenBank/DDBJ databases">
        <authorList>
            <consortium name="Genoscope - CEA"/>
            <person name="William W."/>
        </authorList>
    </citation>
    <scope>NUCLEOTIDE SEQUENCE</scope>
</reference>
<dbReference type="Proteomes" id="UP001295469">
    <property type="component" value="Chromosome A01"/>
</dbReference>
<proteinExistence type="predicted"/>
<name>A0A816XUF9_BRANA</name>